<gene>
    <name evidence="2" type="primary">WBGene00282161</name>
</gene>
<feature type="region of interest" description="Disordered" evidence="1">
    <location>
        <begin position="1"/>
        <end position="70"/>
    </location>
</feature>
<name>A0A2A6B8T2_PRIPA</name>
<reference evidence="3" key="1">
    <citation type="journal article" date="2008" name="Nat. Genet.">
        <title>The Pristionchus pacificus genome provides a unique perspective on nematode lifestyle and parasitism.</title>
        <authorList>
            <person name="Dieterich C."/>
            <person name="Clifton S.W."/>
            <person name="Schuster L.N."/>
            <person name="Chinwalla A."/>
            <person name="Delehaunty K."/>
            <person name="Dinkelacker I."/>
            <person name="Fulton L."/>
            <person name="Fulton R."/>
            <person name="Godfrey J."/>
            <person name="Minx P."/>
            <person name="Mitreva M."/>
            <person name="Roeseler W."/>
            <person name="Tian H."/>
            <person name="Witte H."/>
            <person name="Yang S.P."/>
            <person name="Wilson R.K."/>
            <person name="Sommer R.J."/>
        </authorList>
    </citation>
    <scope>NUCLEOTIDE SEQUENCE [LARGE SCALE GENOMIC DNA]</scope>
    <source>
        <strain evidence="3">PS312</strain>
    </source>
</reference>
<reference evidence="2" key="2">
    <citation type="submission" date="2022-06" db="UniProtKB">
        <authorList>
            <consortium name="EnsemblMetazoa"/>
        </authorList>
    </citation>
    <scope>IDENTIFICATION</scope>
    <source>
        <strain evidence="2">PS312</strain>
    </source>
</reference>
<protein>
    <submittedName>
        <fullName evidence="2">Uncharacterized protein</fullName>
    </submittedName>
</protein>
<accession>A0A2A6B8T2</accession>
<dbReference type="AlphaFoldDB" id="A0A2A6B8T2"/>
<sequence length="70" mass="7225">MRRTAGRDSITAKNTPEPEPEPDPANLGLNDGGGVGGVHMSPLQQHVCPTNINTEPSTSGNSFSVAVQPS</sequence>
<organism evidence="2 3">
    <name type="scientific">Pristionchus pacificus</name>
    <name type="common">Parasitic nematode worm</name>
    <dbReference type="NCBI Taxonomy" id="54126"/>
    <lineage>
        <taxon>Eukaryota</taxon>
        <taxon>Metazoa</taxon>
        <taxon>Ecdysozoa</taxon>
        <taxon>Nematoda</taxon>
        <taxon>Chromadorea</taxon>
        <taxon>Rhabditida</taxon>
        <taxon>Rhabditina</taxon>
        <taxon>Diplogasteromorpha</taxon>
        <taxon>Diplogasteroidea</taxon>
        <taxon>Neodiplogasteridae</taxon>
        <taxon>Pristionchus</taxon>
    </lineage>
</organism>
<accession>A0A8R1V103</accession>
<feature type="compositionally biased region" description="Polar residues" evidence="1">
    <location>
        <begin position="42"/>
        <end position="70"/>
    </location>
</feature>
<dbReference type="EnsemblMetazoa" id="PPA43792.1">
    <property type="protein sequence ID" value="PPA43792.1"/>
    <property type="gene ID" value="WBGene00282161"/>
</dbReference>
<dbReference type="Proteomes" id="UP000005239">
    <property type="component" value="Unassembled WGS sequence"/>
</dbReference>
<proteinExistence type="predicted"/>
<evidence type="ECO:0000313" key="3">
    <source>
        <dbReference type="Proteomes" id="UP000005239"/>
    </source>
</evidence>
<evidence type="ECO:0000313" key="2">
    <source>
        <dbReference type="EnsemblMetazoa" id="PPA43792.1"/>
    </source>
</evidence>
<keyword evidence="3" id="KW-1185">Reference proteome</keyword>
<evidence type="ECO:0000256" key="1">
    <source>
        <dbReference type="SAM" id="MobiDB-lite"/>
    </source>
</evidence>